<dbReference type="Gramene" id="ONIVA08G10030.1">
    <property type="protein sequence ID" value="ONIVA08G10030.1"/>
    <property type="gene ID" value="ONIVA08G10030"/>
</dbReference>
<reference evidence="3" key="2">
    <citation type="submission" date="2018-04" db="EMBL/GenBank/DDBJ databases">
        <title>OnivRS2 (Oryza nivara Reference Sequence Version 2).</title>
        <authorList>
            <person name="Zhang J."/>
            <person name="Kudrna D."/>
            <person name="Lee S."/>
            <person name="Talag J."/>
            <person name="Rajasekar S."/>
            <person name="Welchert J."/>
            <person name="Hsing Y.-I."/>
            <person name="Wing R.A."/>
        </authorList>
    </citation>
    <scope>NUCLEOTIDE SEQUENCE [LARGE SCALE GENOMIC DNA]</scope>
    <source>
        <strain evidence="3">SL10</strain>
    </source>
</reference>
<dbReference type="InterPro" id="IPR034082">
    <property type="entry name" value="R3H_G-patch"/>
</dbReference>
<dbReference type="STRING" id="4536.A0A0E0I9S7"/>
<feature type="region of interest" description="Disordered" evidence="1">
    <location>
        <begin position="1"/>
        <end position="80"/>
    </location>
</feature>
<feature type="region of interest" description="Disordered" evidence="1">
    <location>
        <begin position="382"/>
        <end position="419"/>
    </location>
</feature>
<dbReference type="InterPro" id="IPR001374">
    <property type="entry name" value="R3H_dom"/>
</dbReference>
<dbReference type="PROSITE" id="PS50174">
    <property type="entry name" value="G_PATCH"/>
    <property type="match status" value="2"/>
</dbReference>
<dbReference type="GO" id="GO:0003676">
    <property type="term" value="F:nucleic acid binding"/>
    <property type="evidence" value="ECO:0007669"/>
    <property type="project" value="InterPro"/>
</dbReference>
<proteinExistence type="predicted"/>
<organism evidence="3">
    <name type="scientific">Oryza nivara</name>
    <name type="common">Indian wild rice</name>
    <name type="synonym">Oryza sativa f. spontanea</name>
    <dbReference type="NCBI Taxonomy" id="4536"/>
    <lineage>
        <taxon>Eukaryota</taxon>
        <taxon>Viridiplantae</taxon>
        <taxon>Streptophyta</taxon>
        <taxon>Embryophyta</taxon>
        <taxon>Tracheophyta</taxon>
        <taxon>Spermatophyta</taxon>
        <taxon>Magnoliopsida</taxon>
        <taxon>Liliopsida</taxon>
        <taxon>Poales</taxon>
        <taxon>Poaceae</taxon>
        <taxon>BOP clade</taxon>
        <taxon>Oryzoideae</taxon>
        <taxon>Oryzeae</taxon>
        <taxon>Oryzinae</taxon>
        <taxon>Oryza</taxon>
    </lineage>
</organism>
<accession>A0A0E0I9S7</accession>
<reference evidence="3" key="1">
    <citation type="submission" date="2015-04" db="UniProtKB">
        <authorList>
            <consortium name="EnsemblPlants"/>
        </authorList>
    </citation>
    <scope>IDENTIFICATION</scope>
    <source>
        <strain evidence="3">SL10</strain>
    </source>
</reference>
<feature type="region of interest" description="Disordered" evidence="1">
    <location>
        <begin position="531"/>
        <end position="557"/>
    </location>
</feature>
<evidence type="ECO:0000259" key="2">
    <source>
        <dbReference type="PROSITE" id="PS50174"/>
    </source>
</evidence>
<feature type="compositionally biased region" description="Basic residues" evidence="1">
    <location>
        <begin position="53"/>
        <end position="62"/>
    </location>
</feature>
<name>A0A0E0I9S7_ORYNI</name>
<feature type="compositionally biased region" description="Polar residues" evidence="1">
    <location>
        <begin position="387"/>
        <end position="397"/>
    </location>
</feature>
<sequence length="776" mass="83085">MASGKRRHARSNPTAGGPRHGAGAGRRRPVPELPSFVSPASVAAAFSSSSSGRRGRGGRGGRRGGGGGESSNSASDSSSHAVPFSYAALRPSASFEGATQVLDVTIDTAPCADPASASVPVYSYGPVGGIGLGFHGEEEDEEEEAGEAGLHLGLGFRGCSNEEVELEEATLVTPRKPKEKPKGKRNEGFLSIGGIRIYTEDISSPESGVGDSNEESESDYEGRDGNDDGDSDEEGSDVNEGGSESDEELSGSDSEEDLSIGDSSVDDEVVADYMEGIGGSEELLSSKWVAGMNLVDSDDDDEMDTDEDEDGFLKKVKGQLEGYALMNASEQYGMKRPSSADRLKGKGTAVRACDRDLASMRVMGLDDVMMVKDVRMANRLRKGAKVASSSSHLSRSWPNEGRKSKKYQSVPGEKKKHRKELIAKKRRQRMLGRGVDLDQINTKLRKMVVDQVDMVCFQPMHTRDCSQVQRLASIYHLKSGCQGSGKKRFVTVTLTADSSLPSSEGQIRLEKLLGTEPEDFTVNWENSKRPAQVKGLSAPGKLARNQTSSGKKSSKKQVSFAERPVSFVSCGTMAESVTETIAVATTSGEVSCEKIVESDSVKLGTFEMHTKGFGSKMMAKMGFIEGTGLGKDGQGMMQPIQPIQRPKSLGLGVEFDSEAEAIKARSEPPTKARSEPWRNLRKVEIGGVGSFERHTKGFGSKMMARMGFVEGSGLGKDGQGIVNPLTAPLEFDNLVVYMLGEHNPVGRGKQHAKSWVPMPLAVGSCIRLASRIPLLV</sequence>
<feature type="domain" description="G-patch" evidence="2">
    <location>
        <begin position="610"/>
        <end position="656"/>
    </location>
</feature>
<dbReference type="Proteomes" id="UP000006591">
    <property type="component" value="Chromosome 8"/>
</dbReference>
<dbReference type="AlphaFoldDB" id="A0A0E0I9S7"/>
<evidence type="ECO:0000256" key="1">
    <source>
        <dbReference type="SAM" id="MobiDB-lite"/>
    </source>
</evidence>
<dbReference type="EnsemblPlants" id="ONIVA08G10030.1">
    <property type="protein sequence ID" value="ONIVA08G10030.1"/>
    <property type="gene ID" value="ONIVA08G10030"/>
</dbReference>
<evidence type="ECO:0000313" key="4">
    <source>
        <dbReference type="Proteomes" id="UP000006591"/>
    </source>
</evidence>
<dbReference type="PANTHER" id="PTHR47423:SF2">
    <property type="entry name" value="PROTEIN SQS1"/>
    <property type="match status" value="1"/>
</dbReference>
<dbReference type="Pfam" id="PF01424">
    <property type="entry name" value="R3H"/>
    <property type="match status" value="1"/>
</dbReference>
<dbReference type="CDD" id="cd02646">
    <property type="entry name" value="R3H_G-patch"/>
    <property type="match status" value="1"/>
</dbReference>
<feature type="compositionally biased region" description="Acidic residues" evidence="1">
    <location>
        <begin position="227"/>
        <end position="265"/>
    </location>
</feature>
<feature type="region of interest" description="Disordered" evidence="1">
    <location>
        <begin position="166"/>
        <end position="265"/>
    </location>
</feature>
<dbReference type="eggNOG" id="KOG2184">
    <property type="taxonomic scope" value="Eukaryota"/>
</dbReference>
<dbReference type="SMART" id="SM00443">
    <property type="entry name" value="G_patch"/>
    <property type="match status" value="2"/>
</dbReference>
<feature type="domain" description="G-patch" evidence="2">
    <location>
        <begin position="695"/>
        <end position="752"/>
    </location>
</feature>
<feature type="compositionally biased region" description="Low complexity" evidence="1">
    <location>
        <begin position="70"/>
        <end position="80"/>
    </location>
</feature>
<dbReference type="Pfam" id="PF01585">
    <property type="entry name" value="G-patch"/>
    <property type="match status" value="2"/>
</dbReference>
<feature type="compositionally biased region" description="Low complexity" evidence="1">
    <location>
        <begin position="34"/>
        <end position="52"/>
    </location>
</feature>
<dbReference type="OMA" id="TFEMHTK"/>
<feature type="compositionally biased region" description="Basic residues" evidence="1">
    <location>
        <begin position="1"/>
        <end position="10"/>
    </location>
</feature>
<evidence type="ECO:0000313" key="3">
    <source>
        <dbReference type="EnsemblPlants" id="ONIVA08G10030.1"/>
    </source>
</evidence>
<keyword evidence="4" id="KW-1185">Reference proteome</keyword>
<dbReference type="HOGENOM" id="CLU_022352_0_0_1"/>
<dbReference type="InterPro" id="IPR000467">
    <property type="entry name" value="G_patch_dom"/>
</dbReference>
<dbReference type="PANTHER" id="PTHR47423">
    <property type="entry name" value="G-PATCH DOMAIN CONTAINING PROTEIN"/>
    <property type="match status" value="1"/>
</dbReference>
<protein>
    <recommendedName>
        <fullName evidence="2">G-patch domain-containing protein</fullName>
    </recommendedName>
</protein>